<proteinExistence type="inferred from homology"/>
<dbReference type="AlphaFoldDB" id="A0A8J7TLS4"/>
<dbReference type="InterPro" id="IPR036291">
    <property type="entry name" value="NAD(P)-bd_dom_sf"/>
</dbReference>
<accession>A0A8J7TLS4</accession>
<evidence type="ECO:0000256" key="2">
    <source>
        <dbReference type="SAM" id="Phobius"/>
    </source>
</evidence>
<feature type="transmembrane region" description="Helical" evidence="2">
    <location>
        <begin position="51"/>
        <end position="72"/>
    </location>
</feature>
<reference evidence="4" key="1">
    <citation type="submission" date="2021-02" db="EMBL/GenBank/DDBJ databases">
        <title>Genome-Resolved Metagenomics of a Microbial Community Performing Photosynthetic Biological Nutrient Removal.</title>
        <authorList>
            <person name="Mcdaniel E.A."/>
        </authorList>
    </citation>
    <scope>NUCLEOTIDE SEQUENCE</scope>
    <source>
        <strain evidence="4">UWPOB_OBS1</strain>
    </source>
</reference>
<keyword evidence="2" id="KW-1133">Transmembrane helix</keyword>
<dbReference type="InterPro" id="IPR003869">
    <property type="entry name" value="Polysac_CapD-like"/>
</dbReference>
<organism evidence="4 5">
    <name type="scientific">Candidatus Obscuribacter phosphatis</name>
    <dbReference type="NCBI Taxonomy" id="1906157"/>
    <lineage>
        <taxon>Bacteria</taxon>
        <taxon>Bacillati</taxon>
        <taxon>Candidatus Melainabacteria</taxon>
        <taxon>Candidatus Obscuribacterales</taxon>
        <taxon>Candidatus Obscuribacteraceae</taxon>
        <taxon>Candidatus Obscuribacter</taxon>
    </lineage>
</organism>
<dbReference type="SUPFAM" id="SSF51735">
    <property type="entry name" value="NAD(P)-binding Rossmann-fold domains"/>
    <property type="match status" value="2"/>
</dbReference>
<feature type="transmembrane region" description="Helical" evidence="2">
    <location>
        <begin position="20"/>
        <end position="39"/>
    </location>
</feature>
<name>A0A8J7TLS4_9BACT</name>
<keyword evidence="2" id="KW-0812">Transmembrane</keyword>
<dbReference type="Proteomes" id="UP000664277">
    <property type="component" value="Unassembled WGS sequence"/>
</dbReference>
<sequence length="640" mass="71091">MAQEPEIDQFKFPWLRLLQVVLDAALATLALLGAYFIRFEGHLNETYLKQFLIVAPVVVALRLLSSYLCGVYRRLWRYTGLTEVTEIGVAVLSVSALILSLRALALPIVRVEGHLLSYSIIVTDMGICFFLMAASRVLRRLQTEHSQRRHWRQPVRRRALVVGAGDAGLMVLKELNQRSDLGVDVVGMVDDDPSKFKKRIGHITVFGSTKELPRLVELLCVDQVIIAIPSAPPSEIRRIVDMCRDAEVETRILPGLFELINGRVSINQLREVSLEDLLGRSPVELDSASIASYIEGRTVLVTGAGGSIGSELCRQIYNFQPRKLIILGKGENSIFSIQQELARRVEPVEVVPVIADIRDRSRMEQVFKVHKPHLVFHAAAHKHVPLMEANVYEAVNNNVFGTRVTAELSDQYGAEKFVLVSSDKAVNPTSVMGATKRMAELVIQDLALRSKTKYVAVRFGNVLASRGSVIPLWKQQIAAGGPLTVTDPEVTRYFMLIPEAVQLILQAGAFGSGGEIFVLDMGKPVKILDLANDLIKFSGLRPGQDIKIEFTGLRPGEKLYEELLTKDEGLSRTVNEKIFVGRPKPLAPEELIAALRRFQTFVEALDEEAIREELDRLAAGSLRSGLKDIESGKTADHDIR</sequence>
<comment type="similarity">
    <text evidence="1">Belongs to the polysaccharide synthase family.</text>
</comment>
<evidence type="ECO:0000313" key="4">
    <source>
        <dbReference type="EMBL" id="MBN8660261.1"/>
    </source>
</evidence>
<dbReference type="Pfam" id="PF13727">
    <property type="entry name" value="CoA_binding_3"/>
    <property type="match status" value="1"/>
</dbReference>
<dbReference type="InterPro" id="IPR051203">
    <property type="entry name" value="Polysaccharide_Synthase-Rel"/>
</dbReference>
<dbReference type="CDD" id="cd05237">
    <property type="entry name" value="UDP_invert_4-6DH_SDR_e"/>
    <property type="match status" value="1"/>
</dbReference>
<evidence type="ECO:0000259" key="3">
    <source>
        <dbReference type="Pfam" id="PF02719"/>
    </source>
</evidence>
<dbReference type="EMBL" id="JAFLCK010000009">
    <property type="protein sequence ID" value="MBN8660261.1"/>
    <property type="molecule type" value="Genomic_DNA"/>
</dbReference>
<feature type="transmembrane region" description="Helical" evidence="2">
    <location>
        <begin position="84"/>
        <end position="109"/>
    </location>
</feature>
<evidence type="ECO:0000313" key="5">
    <source>
        <dbReference type="Proteomes" id="UP000664277"/>
    </source>
</evidence>
<feature type="domain" description="Polysaccharide biosynthesis protein CapD-like" evidence="3">
    <location>
        <begin position="299"/>
        <end position="580"/>
    </location>
</feature>
<gene>
    <name evidence="4" type="ORF">J0M35_07850</name>
</gene>
<keyword evidence="2" id="KW-0472">Membrane</keyword>
<dbReference type="PANTHER" id="PTHR43318:SF1">
    <property type="entry name" value="POLYSACCHARIDE BIOSYNTHESIS PROTEIN EPSC-RELATED"/>
    <property type="match status" value="1"/>
</dbReference>
<dbReference type="Pfam" id="PF02719">
    <property type="entry name" value="Polysacc_synt_2"/>
    <property type="match status" value="1"/>
</dbReference>
<comment type="caution">
    <text evidence="4">The sequence shown here is derived from an EMBL/GenBank/DDBJ whole genome shotgun (WGS) entry which is preliminary data.</text>
</comment>
<dbReference type="Gene3D" id="3.40.50.720">
    <property type="entry name" value="NAD(P)-binding Rossmann-like Domain"/>
    <property type="match status" value="2"/>
</dbReference>
<feature type="transmembrane region" description="Helical" evidence="2">
    <location>
        <begin position="115"/>
        <end position="134"/>
    </location>
</feature>
<dbReference type="PANTHER" id="PTHR43318">
    <property type="entry name" value="UDP-N-ACETYLGLUCOSAMINE 4,6-DEHYDRATASE"/>
    <property type="match status" value="1"/>
</dbReference>
<evidence type="ECO:0000256" key="1">
    <source>
        <dbReference type="ARBA" id="ARBA00007430"/>
    </source>
</evidence>
<protein>
    <submittedName>
        <fullName evidence="4">Polysaccharide biosynthesis protein</fullName>
    </submittedName>
</protein>